<gene>
    <name evidence="3" type="ORF">ENX73_02455</name>
</gene>
<comment type="caution">
    <text evidence="3">The sequence shown here is derived from an EMBL/GenBank/DDBJ whole genome shotgun (WGS) entry which is preliminary data.</text>
</comment>
<keyword evidence="1" id="KW-1133">Transmembrane helix</keyword>
<dbReference type="SUPFAM" id="SSF48317">
    <property type="entry name" value="Acid phosphatase/Vanadium-dependent haloperoxidase"/>
    <property type="match status" value="1"/>
</dbReference>
<dbReference type="CDD" id="cd03392">
    <property type="entry name" value="PAP2_like_2"/>
    <property type="match status" value="1"/>
</dbReference>
<dbReference type="AlphaFoldDB" id="A0A7V3RE26"/>
<feature type="transmembrane region" description="Helical" evidence="1">
    <location>
        <begin position="20"/>
        <end position="39"/>
    </location>
</feature>
<accession>A0A7V3RE26</accession>
<reference evidence="3" key="1">
    <citation type="journal article" date="2020" name="mSystems">
        <title>Genome- and Community-Level Interaction Insights into Carbon Utilization and Element Cycling Functions of Hydrothermarchaeota in Hydrothermal Sediment.</title>
        <authorList>
            <person name="Zhou Z."/>
            <person name="Liu Y."/>
            <person name="Xu W."/>
            <person name="Pan J."/>
            <person name="Luo Z.H."/>
            <person name="Li M."/>
        </authorList>
    </citation>
    <scope>NUCLEOTIDE SEQUENCE [LARGE SCALE GENOMIC DNA]</scope>
    <source>
        <strain evidence="3">SpSt-966</strain>
    </source>
</reference>
<feature type="domain" description="Phosphatidic acid phosphatase type 2/haloperoxidase" evidence="2">
    <location>
        <begin position="101"/>
        <end position="212"/>
    </location>
</feature>
<keyword evidence="1" id="KW-0812">Transmembrane</keyword>
<dbReference type="EMBL" id="DTPE01000103">
    <property type="protein sequence ID" value="HGE74968.1"/>
    <property type="molecule type" value="Genomic_DNA"/>
</dbReference>
<dbReference type="Pfam" id="PF01569">
    <property type="entry name" value="PAP2"/>
    <property type="match status" value="1"/>
</dbReference>
<evidence type="ECO:0000313" key="3">
    <source>
        <dbReference type="EMBL" id="HGE74968.1"/>
    </source>
</evidence>
<sequence length="224" mass="25215">MLLHSSLIVKKGVFCLKKFWWYFSWFAIFFGIGIILGLIEKFGFANSLNVFVEKAVIGMRHHVLTPYFIDVAKYADTVYDIVAGLIIVVILSLLKRWKEPLMLFISLIFAGISVEVLKYLYAIPRPDLSQLMHDTSYSFPSGHAVGSFALYGMIVYFLMKSKLPKALSWTISLILSLFILSILYDRLYVGVHWFLDVLGGASIGIACMIIAIGIVKSMKGPKKA</sequence>
<feature type="transmembrane region" description="Helical" evidence="1">
    <location>
        <begin position="77"/>
        <end position="94"/>
    </location>
</feature>
<feature type="transmembrane region" description="Helical" evidence="1">
    <location>
        <begin position="166"/>
        <end position="184"/>
    </location>
</feature>
<feature type="transmembrane region" description="Helical" evidence="1">
    <location>
        <begin position="190"/>
        <end position="215"/>
    </location>
</feature>
<protein>
    <submittedName>
        <fullName evidence="3">Phosphatase PAP2 family protein</fullName>
    </submittedName>
</protein>
<feature type="transmembrane region" description="Helical" evidence="1">
    <location>
        <begin position="141"/>
        <end position="159"/>
    </location>
</feature>
<evidence type="ECO:0000256" key="1">
    <source>
        <dbReference type="SAM" id="Phobius"/>
    </source>
</evidence>
<organism evidence="3">
    <name type="scientific">Mesoaciditoga lauensis</name>
    <dbReference type="NCBI Taxonomy" id="1495039"/>
    <lineage>
        <taxon>Bacteria</taxon>
        <taxon>Thermotogati</taxon>
        <taxon>Thermotogota</taxon>
        <taxon>Thermotogae</taxon>
        <taxon>Mesoaciditogales</taxon>
        <taxon>Mesoaciditogaceae</taxon>
        <taxon>Mesoaciditoga</taxon>
    </lineage>
</organism>
<name>A0A7V3RE26_9BACT</name>
<dbReference type="InterPro" id="IPR000326">
    <property type="entry name" value="PAP2/HPO"/>
</dbReference>
<dbReference type="InterPro" id="IPR036938">
    <property type="entry name" value="PAP2/HPO_sf"/>
</dbReference>
<proteinExistence type="predicted"/>
<keyword evidence="1" id="KW-0472">Membrane</keyword>
<dbReference type="PANTHER" id="PTHR14969:SF13">
    <property type="entry name" value="AT30094P"/>
    <property type="match status" value="1"/>
</dbReference>
<dbReference type="Gene3D" id="1.20.144.10">
    <property type="entry name" value="Phosphatidic acid phosphatase type 2/haloperoxidase"/>
    <property type="match status" value="1"/>
</dbReference>
<dbReference type="SMART" id="SM00014">
    <property type="entry name" value="acidPPc"/>
    <property type="match status" value="1"/>
</dbReference>
<feature type="transmembrane region" description="Helical" evidence="1">
    <location>
        <begin position="101"/>
        <end position="121"/>
    </location>
</feature>
<dbReference type="PANTHER" id="PTHR14969">
    <property type="entry name" value="SPHINGOSINE-1-PHOSPHATE PHOSPHOHYDROLASE"/>
    <property type="match status" value="1"/>
</dbReference>
<evidence type="ECO:0000259" key="2">
    <source>
        <dbReference type="SMART" id="SM00014"/>
    </source>
</evidence>